<sequence length="62" mass="7618">MNDFDDTLRAYWADRGLERRTFTKNGQVFVESLCPASNHKYKGWFYNREDNKFYRWNDIFPS</sequence>
<protein>
    <submittedName>
        <fullName evidence="1">Uncharacterized protein</fullName>
    </submittedName>
</protein>
<gene>
    <name evidence="1" type="ORF">METZ01_LOCUS502416</name>
</gene>
<dbReference type="EMBL" id="UINC01221285">
    <property type="protein sequence ID" value="SVE49562.1"/>
    <property type="molecule type" value="Genomic_DNA"/>
</dbReference>
<name>A0A383DYE1_9ZZZZ</name>
<proteinExistence type="predicted"/>
<accession>A0A383DYE1</accession>
<evidence type="ECO:0000313" key="1">
    <source>
        <dbReference type="EMBL" id="SVE49562.1"/>
    </source>
</evidence>
<organism evidence="1">
    <name type="scientific">marine metagenome</name>
    <dbReference type="NCBI Taxonomy" id="408172"/>
    <lineage>
        <taxon>unclassified sequences</taxon>
        <taxon>metagenomes</taxon>
        <taxon>ecological metagenomes</taxon>
    </lineage>
</organism>
<reference evidence="1" key="1">
    <citation type="submission" date="2018-05" db="EMBL/GenBank/DDBJ databases">
        <authorList>
            <person name="Lanie J.A."/>
            <person name="Ng W.-L."/>
            <person name="Kazmierczak K.M."/>
            <person name="Andrzejewski T.M."/>
            <person name="Davidsen T.M."/>
            <person name="Wayne K.J."/>
            <person name="Tettelin H."/>
            <person name="Glass J.I."/>
            <person name="Rusch D."/>
            <person name="Podicherti R."/>
            <person name="Tsui H.-C.T."/>
            <person name="Winkler M.E."/>
        </authorList>
    </citation>
    <scope>NUCLEOTIDE SEQUENCE</scope>
</reference>
<dbReference type="AlphaFoldDB" id="A0A383DYE1"/>